<feature type="transmembrane region" description="Helical" evidence="5">
    <location>
        <begin position="158"/>
        <end position="179"/>
    </location>
</feature>
<protein>
    <recommendedName>
        <fullName evidence="6">Major facilitator superfamily (MFS) profile domain-containing protein</fullName>
    </recommendedName>
</protein>
<dbReference type="AlphaFoldDB" id="A0ABD2PC24"/>
<dbReference type="PANTHER" id="PTHR23507">
    <property type="entry name" value="ZGC:174356"/>
    <property type="match status" value="1"/>
</dbReference>
<name>A0ABD2PC24_9CUCU</name>
<gene>
    <name evidence="7" type="ORF">HHI36_002935</name>
</gene>
<evidence type="ECO:0000256" key="4">
    <source>
        <dbReference type="ARBA" id="ARBA00023136"/>
    </source>
</evidence>
<dbReference type="InterPro" id="IPR020846">
    <property type="entry name" value="MFS_dom"/>
</dbReference>
<evidence type="ECO:0000256" key="2">
    <source>
        <dbReference type="ARBA" id="ARBA00022692"/>
    </source>
</evidence>
<dbReference type="Proteomes" id="UP001516400">
    <property type="component" value="Unassembled WGS sequence"/>
</dbReference>
<evidence type="ECO:0000256" key="3">
    <source>
        <dbReference type="ARBA" id="ARBA00022989"/>
    </source>
</evidence>
<feature type="transmembrane region" description="Helical" evidence="5">
    <location>
        <begin position="64"/>
        <end position="85"/>
    </location>
</feature>
<keyword evidence="4 5" id="KW-0472">Membrane</keyword>
<evidence type="ECO:0000313" key="7">
    <source>
        <dbReference type="EMBL" id="KAL3288493.1"/>
    </source>
</evidence>
<dbReference type="Gene3D" id="1.20.1250.20">
    <property type="entry name" value="MFS general substrate transporter like domains"/>
    <property type="match status" value="1"/>
</dbReference>
<proteinExistence type="predicted"/>
<keyword evidence="3 5" id="KW-1133">Transmembrane helix</keyword>
<reference evidence="7 8" key="1">
    <citation type="journal article" date="2021" name="BMC Biol.">
        <title>Horizontally acquired antibacterial genes associated with adaptive radiation of ladybird beetles.</title>
        <authorList>
            <person name="Li H.S."/>
            <person name="Tang X.F."/>
            <person name="Huang Y.H."/>
            <person name="Xu Z.Y."/>
            <person name="Chen M.L."/>
            <person name="Du X.Y."/>
            <person name="Qiu B.Y."/>
            <person name="Chen P.T."/>
            <person name="Zhang W."/>
            <person name="Slipinski A."/>
            <person name="Escalona H.E."/>
            <person name="Waterhouse R.M."/>
            <person name="Zwick A."/>
            <person name="Pang H."/>
        </authorList>
    </citation>
    <scope>NUCLEOTIDE SEQUENCE [LARGE SCALE GENOMIC DNA]</scope>
    <source>
        <strain evidence="7">SYSU2018</strain>
    </source>
</reference>
<keyword evidence="8" id="KW-1185">Reference proteome</keyword>
<dbReference type="InterPro" id="IPR011701">
    <property type="entry name" value="MFS"/>
</dbReference>
<feature type="transmembrane region" description="Helical" evidence="5">
    <location>
        <begin position="91"/>
        <end position="118"/>
    </location>
</feature>
<dbReference type="EMBL" id="JABFTP020000185">
    <property type="protein sequence ID" value="KAL3288493.1"/>
    <property type="molecule type" value="Genomic_DNA"/>
</dbReference>
<dbReference type="Pfam" id="PF07690">
    <property type="entry name" value="MFS_1"/>
    <property type="match status" value="1"/>
</dbReference>
<accession>A0ABD2PC24</accession>
<dbReference type="InterPro" id="IPR036259">
    <property type="entry name" value="MFS_trans_sf"/>
</dbReference>
<sequence>MHKSIYVHAPVLTNLIIYRTCYVNLGYNESQCALLGSGNKDNDTKNLETLFLGSWSDRFGRKPVMIATIIGETIYFAIIIVVCLLPNVSAWYLVLTSVPIVVSGGFATSLTVCLSYLADVTDETSRGVRMGIFEVVVSVGQLLGTMSSSYIFNATGYIGIFVVAASLYLIALLYTVFVLQESIINIETEGKFRIFFEFESIKVMAVTIFKKRPNQKEFSFYYVSP</sequence>
<organism evidence="7 8">
    <name type="scientific">Cryptolaemus montrouzieri</name>
    <dbReference type="NCBI Taxonomy" id="559131"/>
    <lineage>
        <taxon>Eukaryota</taxon>
        <taxon>Metazoa</taxon>
        <taxon>Ecdysozoa</taxon>
        <taxon>Arthropoda</taxon>
        <taxon>Hexapoda</taxon>
        <taxon>Insecta</taxon>
        <taxon>Pterygota</taxon>
        <taxon>Neoptera</taxon>
        <taxon>Endopterygota</taxon>
        <taxon>Coleoptera</taxon>
        <taxon>Polyphaga</taxon>
        <taxon>Cucujiformia</taxon>
        <taxon>Coccinelloidea</taxon>
        <taxon>Coccinellidae</taxon>
        <taxon>Scymninae</taxon>
        <taxon>Scymnini</taxon>
        <taxon>Cryptolaemus</taxon>
    </lineage>
</organism>
<evidence type="ECO:0000256" key="1">
    <source>
        <dbReference type="ARBA" id="ARBA00004141"/>
    </source>
</evidence>
<evidence type="ECO:0000256" key="5">
    <source>
        <dbReference type="SAM" id="Phobius"/>
    </source>
</evidence>
<evidence type="ECO:0000259" key="6">
    <source>
        <dbReference type="PROSITE" id="PS50850"/>
    </source>
</evidence>
<keyword evidence="2 5" id="KW-0812">Transmembrane</keyword>
<dbReference type="SUPFAM" id="SSF103473">
    <property type="entry name" value="MFS general substrate transporter"/>
    <property type="match status" value="1"/>
</dbReference>
<feature type="transmembrane region" description="Helical" evidence="5">
    <location>
        <begin position="130"/>
        <end position="152"/>
    </location>
</feature>
<feature type="domain" description="Major facilitator superfamily (MFS) profile" evidence="6">
    <location>
        <begin position="1"/>
        <end position="183"/>
    </location>
</feature>
<dbReference type="PROSITE" id="PS50850">
    <property type="entry name" value="MFS"/>
    <property type="match status" value="1"/>
</dbReference>
<evidence type="ECO:0000313" key="8">
    <source>
        <dbReference type="Proteomes" id="UP001516400"/>
    </source>
</evidence>
<dbReference type="PANTHER" id="PTHR23507:SF39">
    <property type="entry name" value="GH23453P-RELATED"/>
    <property type="match status" value="1"/>
</dbReference>
<dbReference type="GO" id="GO:0016020">
    <property type="term" value="C:membrane"/>
    <property type="evidence" value="ECO:0007669"/>
    <property type="project" value="UniProtKB-SubCell"/>
</dbReference>
<comment type="subcellular location">
    <subcellularLocation>
        <location evidence="1">Membrane</location>
        <topology evidence="1">Multi-pass membrane protein</topology>
    </subcellularLocation>
</comment>
<comment type="caution">
    <text evidence="7">The sequence shown here is derived from an EMBL/GenBank/DDBJ whole genome shotgun (WGS) entry which is preliminary data.</text>
</comment>